<dbReference type="EMBL" id="CP033230">
    <property type="protein sequence ID" value="AYO78068.1"/>
    <property type="molecule type" value="Genomic_DNA"/>
</dbReference>
<proteinExistence type="predicted"/>
<dbReference type="RefSeq" id="WP_037510289.1">
    <property type="nucleotide sequence ID" value="NZ_CAIGKD010000007.1"/>
</dbReference>
<evidence type="ECO:0000256" key="7">
    <source>
        <dbReference type="ARBA" id="ARBA00022842"/>
    </source>
</evidence>
<reference evidence="10 11" key="1">
    <citation type="submission" date="2018-10" db="EMBL/GenBank/DDBJ databases">
        <title>Characterization and genome analysis of a novel bacterium Sphingobium yanoikuyae SJTF8 capable of degrading PAHs.</title>
        <authorList>
            <person name="Yin C."/>
            <person name="Xiong W."/>
            <person name="Liang R."/>
        </authorList>
    </citation>
    <scope>NUCLEOTIDE SEQUENCE [LARGE SCALE GENOMIC DNA]</scope>
    <source>
        <strain evidence="10 11">SJTF8</strain>
    </source>
</reference>
<dbReference type="PANTHER" id="PTHR20941:SF1">
    <property type="entry name" value="FOLIC ACID SYNTHESIS PROTEIN FOL1"/>
    <property type="match status" value="1"/>
</dbReference>
<keyword evidence="8" id="KW-0289">Folate biosynthesis</keyword>
<dbReference type="InterPro" id="IPR045031">
    <property type="entry name" value="DHP_synth-like"/>
</dbReference>
<feature type="domain" description="Pterin-binding" evidence="9">
    <location>
        <begin position="106"/>
        <end position="361"/>
    </location>
</feature>
<evidence type="ECO:0000256" key="6">
    <source>
        <dbReference type="ARBA" id="ARBA00022723"/>
    </source>
</evidence>
<sequence>MTLSSIPADARLYLKPTWFVPSPIGLADGSAARMGNGLIWFQAYELTARHAGRRIARETIPVAAFEAITATLPDPLVERARQLAANISAQRAPLSLGDRVIRFDAPQAMAILNITPDSFSDGGKHMTDPQAAADAGFAMAAAGAALIDVGGESTRPKAPKLWEGDEIARIVPVIEKLAAAGVAMSVDTRKAAVMEAALAAGAHVINDVSALEHDPRSLEVAARAGCPVILMHAPSAGDDPHDNPNGYADVVTDVFDYLDARIAACLDAGIAREKIMVDPGLGFGKSLADNLALVNGLATFQGLGVPLLFAGSRKRLIGALSNEAPAPDRLGGSVALAFRAAQLGAQMVRVHDVKESVQALHLWRGLADAGLSAV</sequence>
<evidence type="ECO:0000256" key="2">
    <source>
        <dbReference type="ARBA" id="ARBA00001946"/>
    </source>
</evidence>
<dbReference type="GO" id="GO:0046656">
    <property type="term" value="P:folic acid biosynthetic process"/>
    <property type="evidence" value="ECO:0007669"/>
    <property type="project" value="UniProtKB-KW"/>
</dbReference>
<accession>A0A085K2T7</accession>
<dbReference type="Pfam" id="PF00809">
    <property type="entry name" value="Pterin_bind"/>
    <property type="match status" value="1"/>
</dbReference>
<dbReference type="NCBIfam" id="TIGR01496">
    <property type="entry name" value="DHPS"/>
    <property type="match status" value="1"/>
</dbReference>
<evidence type="ECO:0000256" key="5">
    <source>
        <dbReference type="ARBA" id="ARBA00022679"/>
    </source>
</evidence>
<gene>
    <name evidence="10" type="primary">folP</name>
    <name evidence="10" type="ORF">EBF16_14985</name>
</gene>
<dbReference type="SUPFAM" id="SSF51717">
    <property type="entry name" value="Dihydropteroate synthetase-like"/>
    <property type="match status" value="1"/>
</dbReference>
<organism evidence="10 11">
    <name type="scientific">Sphingobium yanoikuyae</name>
    <name type="common">Sphingomonas yanoikuyae</name>
    <dbReference type="NCBI Taxonomy" id="13690"/>
    <lineage>
        <taxon>Bacteria</taxon>
        <taxon>Pseudomonadati</taxon>
        <taxon>Pseudomonadota</taxon>
        <taxon>Alphaproteobacteria</taxon>
        <taxon>Sphingomonadales</taxon>
        <taxon>Sphingomonadaceae</taxon>
        <taxon>Sphingobium</taxon>
    </lineage>
</organism>
<dbReference type="InterPro" id="IPR011005">
    <property type="entry name" value="Dihydropteroate_synth-like_sf"/>
</dbReference>
<evidence type="ECO:0000259" key="9">
    <source>
        <dbReference type="PROSITE" id="PS50972"/>
    </source>
</evidence>
<evidence type="ECO:0000256" key="3">
    <source>
        <dbReference type="ARBA" id="ARBA00004763"/>
    </source>
</evidence>
<dbReference type="GO" id="GO:0004156">
    <property type="term" value="F:dihydropteroate synthase activity"/>
    <property type="evidence" value="ECO:0007669"/>
    <property type="project" value="UniProtKB-EC"/>
</dbReference>
<evidence type="ECO:0000256" key="8">
    <source>
        <dbReference type="ARBA" id="ARBA00022909"/>
    </source>
</evidence>
<dbReference type="InterPro" id="IPR006390">
    <property type="entry name" value="DHP_synth_dom"/>
</dbReference>
<dbReference type="Gene3D" id="3.20.20.20">
    <property type="entry name" value="Dihydropteroate synthase-like"/>
    <property type="match status" value="1"/>
</dbReference>
<protein>
    <recommendedName>
        <fullName evidence="4">dihydropteroate synthase</fullName>
        <ecNumber evidence="4">2.5.1.15</ecNumber>
    </recommendedName>
</protein>
<evidence type="ECO:0000256" key="4">
    <source>
        <dbReference type="ARBA" id="ARBA00012458"/>
    </source>
</evidence>
<evidence type="ECO:0000313" key="11">
    <source>
        <dbReference type="Proteomes" id="UP000280708"/>
    </source>
</evidence>
<comment type="pathway">
    <text evidence="3">Cofactor biosynthesis; tetrahydrofolate biosynthesis; 7,8-dihydrofolate from 2-amino-4-hydroxy-6-hydroxymethyl-7,8-dihydropteridine diphosphate and 4-aminobenzoate: step 1/2.</text>
</comment>
<comment type="cofactor">
    <cofactor evidence="2">
        <name>Mg(2+)</name>
        <dbReference type="ChEBI" id="CHEBI:18420"/>
    </cofactor>
</comment>
<keyword evidence="7" id="KW-0460">Magnesium</keyword>
<dbReference type="GO" id="GO:0005829">
    <property type="term" value="C:cytosol"/>
    <property type="evidence" value="ECO:0007669"/>
    <property type="project" value="TreeGrafter"/>
</dbReference>
<dbReference type="GO" id="GO:0046872">
    <property type="term" value="F:metal ion binding"/>
    <property type="evidence" value="ECO:0007669"/>
    <property type="project" value="UniProtKB-KW"/>
</dbReference>
<name>A0A085K2T7_SPHYA</name>
<keyword evidence="5 10" id="KW-0808">Transferase</keyword>
<dbReference type="EC" id="2.5.1.15" evidence="4"/>
<dbReference type="InterPro" id="IPR000489">
    <property type="entry name" value="Pterin-binding_dom"/>
</dbReference>
<dbReference type="GO" id="GO:0046654">
    <property type="term" value="P:tetrahydrofolate biosynthetic process"/>
    <property type="evidence" value="ECO:0007669"/>
    <property type="project" value="TreeGrafter"/>
</dbReference>
<dbReference type="PROSITE" id="PS00793">
    <property type="entry name" value="DHPS_2"/>
    <property type="match status" value="1"/>
</dbReference>
<keyword evidence="6" id="KW-0479">Metal-binding</keyword>
<dbReference type="PANTHER" id="PTHR20941">
    <property type="entry name" value="FOLATE SYNTHESIS PROTEINS"/>
    <property type="match status" value="1"/>
</dbReference>
<comment type="catalytic activity">
    <reaction evidence="1">
        <text>(7,8-dihydropterin-6-yl)methyl diphosphate + 4-aminobenzoate = 7,8-dihydropteroate + diphosphate</text>
        <dbReference type="Rhea" id="RHEA:19949"/>
        <dbReference type="ChEBI" id="CHEBI:17836"/>
        <dbReference type="ChEBI" id="CHEBI:17839"/>
        <dbReference type="ChEBI" id="CHEBI:33019"/>
        <dbReference type="ChEBI" id="CHEBI:72950"/>
        <dbReference type="EC" id="2.5.1.15"/>
    </reaction>
</comment>
<dbReference type="AlphaFoldDB" id="A0A085K2T7"/>
<dbReference type="PROSITE" id="PS50972">
    <property type="entry name" value="PTERIN_BINDING"/>
    <property type="match status" value="1"/>
</dbReference>
<dbReference type="Proteomes" id="UP000280708">
    <property type="component" value="Chromosome"/>
</dbReference>
<evidence type="ECO:0000256" key="1">
    <source>
        <dbReference type="ARBA" id="ARBA00000012"/>
    </source>
</evidence>
<evidence type="ECO:0000313" key="10">
    <source>
        <dbReference type="EMBL" id="AYO78068.1"/>
    </source>
</evidence>